<protein>
    <submittedName>
        <fullName evidence="1">BQ5605_C036g11539 protein</fullName>
    </submittedName>
</protein>
<dbReference type="AlphaFoldDB" id="A0A2X0N935"/>
<keyword evidence="2" id="KW-1185">Reference proteome</keyword>
<organism evidence="1 2">
    <name type="scientific">Microbotryum silenes-dioicae</name>
    <dbReference type="NCBI Taxonomy" id="796604"/>
    <lineage>
        <taxon>Eukaryota</taxon>
        <taxon>Fungi</taxon>
        <taxon>Dikarya</taxon>
        <taxon>Basidiomycota</taxon>
        <taxon>Pucciniomycotina</taxon>
        <taxon>Microbotryomycetes</taxon>
        <taxon>Microbotryales</taxon>
        <taxon>Microbotryaceae</taxon>
        <taxon>Microbotryum</taxon>
    </lineage>
</organism>
<evidence type="ECO:0000313" key="1">
    <source>
        <dbReference type="EMBL" id="SGY96067.1"/>
    </source>
</evidence>
<dbReference type="EMBL" id="FQNC01000063">
    <property type="protein sequence ID" value="SGY96067.1"/>
    <property type="molecule type" value="Genomic_DNA"/>
</dbReference>
<proteinExistence type="predicted"/>
<name>A0A2X0N935_9BASI</name>
<sequence>MPPIAEFSGESQSPVVATYTSCFPGWRGGGGGGMLPFSGGKAVAKDLLKAGLAQGTVGAK</sequence>
<reference evidence="1 2" key="1">
    <citation type="submission" date="2016-11" db="EMBL/GenBank/DDBJ databases">
        <authorList>
            <person name="Jaros S."/>
            <person name="Januszkiewicz K."/>
            <person name="Wedrychowicz H."/>
        </authorList>
    </citation>
    <scope>NUCLEOTIDE SEQUENCE [LARGE SCALE GENOMIC DNA]</scope>
</reference>
<evidence type="ECO:0000313" key="2">
    <source>
        <dbReference type="Proteomes" id="UP000249464"/>
    </source>
</evidence>
<gene>
    <name evidence="1" type="primary">BQ5605_C036g11539</name>
    <name evidence="1" type="ORF">BQ5605_C036G11539</name>
</gene>
<accession>A0A2X0N935</accession>
<dbReference type="Proteomes" id="UP000249464">
    <property type="component" value="Unassembled WGS sequence"/>
</dbReference>